<dbReference type="InterPro" id="IPR044998">
    <property type="entry name" value="Timeless"/>
</dbReference>
<evidence type="ECO:0000256" key="6">
    <source>
        <dbReference type="SAM" id="MobiDB-lite"/>
    </source>
</evidence>
<reference evidence="8 9" key="1">
    <citation type="submission" date="2016-05" db="EMBL/GenBank/DDBJ databases">
        <title>Genome sequencing reveals origins of a unique bacterial endosymbiosis in the earliest lineages of terrestrial Fungi.</title>
        <authorList>
            <consortium name="DOE Joint Genome Institute"/>
            <person name="Uehling J."/>
            <person name="Gryganskyi A."/>
            <person name="Hameed K."/>
            <person name="Tschaplinski T."/>
            <person name="Misztal P."/>
            <person name="Wu S."/>
            <person name="Desiro A."/>
            <person name="Vande Pol N."/>
            <person name="Du Z.-Y."/>
            <person name="Zienkiewicz A."/>
            <person name="Zienkiewicz K."/>
            <person name="Morin E."/>
            <person name="Tisserant E."/>
            <person name="Splivallo R."/>
            <person name="Hainaut M."/>
            <person name="Henrissat B."/>
            <person name="Ohm R."/>
            <person name="Kuo A."/>
            <person name="Yan J."/>
            <person name="Lipzen A."/>
            <person name="Nolan M."/>
            <person name="Labutti K."/>
            <person name="Barry K."/>
            <person name="Goldstein A."/>
            <person name="Labbe J."/>
            <person name="Schadt C."/>
            <person name="Tuskan G."/>
            <person name="Grigoriev I."/>
            <person name="Martin F."/>
            <person name="Vilgalys R."/>
            <person name="Bonito G."/>
        </authorList>
    </citation>
    <scope>NUCLEOTIDE SEQUENCE [LARGE SCALE GENOMIC DNA]</scope>
    <source>
        <strain evidence="8 9">AG-77</strain>
    </source>
</reference>
<dbReference type="PANTHER" id="PTHR22940">
    <property type="entry name" value="TIMEOUT/TIMELESS-2"/>
    <property type="match status" value="1"/>
</dbReference>
<dbReference type="GO" id="GO:0043111">
    <property type="term" value="P:replication fork arrest"/>
    <property type="evidence" value="ECO:0007669"/>
    <property type="project" value="TreeGrafter"/>
</dbReference>
<feature type="compositionally biased region" description="Acidic residues" evidence="6">
    <location>
        <begin position="687"/>
        <end position="708"/>
    </location>
</feature>
<dbReference type="GO" id="GO:0031298">
    <property type="term" value="C:replication fork protection complex"/>
    <property type="evidence" value="ECO:0007669"/>
    <property type="project" value="TreeGrafter"/>
</dbReference>
<evidence type="ECO:0000256" key="4">
    <source>
        <dbReference type="ARBA" id="ARBA00023306"/>
    </source>
</evidence>
<feature type="compositionally biased region" description="Acidic residues" evidence="6">
    <location>
        <begin position="1139"/>
        <end position="1150"/>
    </location>
</feature>
<organism evidence="8 9">
    <name type="scientific">Linnemannia elongata AG-77</name>
    <dbReference type="NCBI Taxonomy" id="1314771"/>
    <lineage>
        <taxon>Eukaryota</taxon>
        <taxon>Fungi</taxon>
        <taxon>Fungi incertae sedis</taxon>
        <taxon>Mucoromycota</taxon>
        <taxon>Mortierellomycotina</taxon>
        <taxon>Mortierellomycetes</taxon>
        <taxon>Mortierellales</taxon>
        <taxon>Mortierellaceae</taxon>
        <taxon>Linnemannia</taxon>
    </lineage>
</organism>
<evidence type="ECO:0000259" key="7">
    <source>
        <dbReference type="Pfam" id="PF04821"/>
    </source>
</evidence>
<dbReference type="GO" id="GO:0003677">
    <property type="term" value="F:DNA binding"/>
    <property type="evidence" value="ECO:0007669"/>
    <property type="project" value="TreeGrafter"/>
</dbReference>
<sequence>MDPDTESLLVSTCLALGGFEDRSENLDDTSRVYVMGDECLECLKDIKKFIKYYEEAGDNVALTFLGKMGILEKDLIPIILLNSPADSSIKERLVLACIELMVPMTWIIDYEELRKIATAEEDDSIVGNLYEKNEILRSYKKAFLQPGVLDAVFNVLLRPLQVEYRVRTTRDTAIIRLGLSLFRNLVAIRDAETSLTGSMDQFLSSIMQDQLLERFQQENVMSLLVTLASSSKDAQLAEWNAITMEIFYYIFSGVEPEELMSGVVSSTGSVRNSKLEELLQKEEREKQAQSTAGRKRHDRFGTTGEARLTDGRRMVLHQKGALFSSIEKQLDSVKKPKAKAKRQKELGEFKKTLSRSGAENLRNIALTVLESCFNPLYESIRRDIEMGRERVKPYHLSQFHVLMTFLLQFRRLYVDNLIKQPRQTKKDIMEQDMKRLSEMMKTFLRHEPERLQDLKAIVDAQDWGKLQQLSDSTLSAHQQTVYGSKKAEIMRVQEEKLSQLEEEYRKSVEALDYDLISSAVEKTSVFQIIRYIRTQVEQKDKDLTSNIRKALDCFQEMLVALNGMYKSPNEQYREASDNVQNNLYYEEGTLELFLDLVKGYKSQSHKYLMTLIRMNHILLKTLEMYSQEKSYIAINKKHAMRISKKKNNPAPEEADKDGASQTENPDGPATNQEQVMDGGQEGATQPETEDQPETQDELNNDQDSDNEELPSHTYKEHKFVFKDFERRYANEIVLATYCTFLENFAELSDIQLRWVAAMFYRIAINCANTAVFYKASTLQLFHQILDSALLDPKGDLVRFIYHLLRQFFKKLEEYPLLVIDVFAPKSKKTCLELNIGRLEAEKADLEVSAKKEKRLMATELEVDSTRSEEEQIKIAVMALYDEDKGELVEWAVEILKNGIVQRELMTFRTEDELAENPDLMHSVEGVEDIPIIANTPARQKSLRIEPRFRLLLKLIKFTRDDHGDDFQFKIPKDLPTDTMQQFQDIIESVDQDSLEESASYDFQNLIKKINKPSSSRRRGIGGSRVMAEQEAVVYHSAEYVVDSEDEDDAYFEGERELRTRKAIDFSDAEKRHREMIENNERMKAQKLKETTQAKRAALKGTSVSLTDHEDNKEDSDDDAGRPSASSSPSPRRKTSVSLDSDDDSDRSDDESTSRRPPPKSASDVESEDDQPSQATATTRRAANNAATSSRRLVALEDSDDDVDSENENKQQATQPLPEPSRTLTQTNKRRIILEDSEDEDDDEHTQGSPAKKKHAFEE</sequence>
<dbReference type="EMBL" id="KV442033">
    <property type="protein sequence ID" value="OAQ30828.1"/>
    <property type="molecule type" value="Genomic_DNA"/>
</dbReference>
<feature type="compositionally biased region" description="Acidic residues" evidence="6">
    <location>
        <begin position="1196"/>
        <end position="1205"/>
    </location>
</feature>
<dbReference type="GO" id="GO:0006281">
    <property type="term" value="P:DNA repair"/>
    <property type="evidence" value="ECO:0007669"/>
    <property type="project" value="TreeGrafter"/>
</dbReference>
<protein>
    <submittedName>
        <fullName evidence="8">Timeless-domain-containing protein</fullName>
    </submittedName>
</protein>
<name>A0A197K0U6_9FUNG</name>
<comment type="subcellular location">
    <subcellularLocation>
        <location evidence="1">Nucleus</location>
    </subcellularLocation>
</comment>
<accession>A0A197K0U6</accession>
<evidence type="ECO:0000256" key="3">
    <source>
        <dbReference type="ARBA" id="ARBA00023242"/>
    </source>
</evidence>
<keyword evidence="9" id="KW-1185">Reference proteome</keyword>
<evidence type="ECO:0000256" key="2">
    <source>
        <dbReference type="ARBA" id="ARBA00022880"/>
    </source>
</evidence>
<feature type="compositionally biased region" description="Polar residues" evidence="6">
    <location>
        <begin position="659"/>
        <end position="674"/>
    </location>
</feature>
<keyword evidence="3" id="KW-0539">Nucleus</keyword>
<feature type="region of interest" description="Disordered" evidence="6">
    <location>
        <begin position="284"/>
        <end position="304"/>
    </location>
</feature>
<proteinExistence type="predicted"/>
<keyword evidence="4" id="KW-0131">Cell cycle</keyword>
<keyword evidence="2" id="KW-0236">DNA replication inhibitor</keyword>
<feature type="compositionally biased region" description="Low complexity" evidence="6">
    <location>
        <begin position="1174"/>
        <end position="1191"/>
    </location>
</feature>
<feature type="coiled-coil region" evidence="5">
    <location>
        <begin position="828"/>
        <end position="855"/>
    </location>
</feature>
<evidence type="ECO:0000313" key="8">
    <source>
        <dbReference type="EMBL" id="OAQ30828.1"/>
    </source>
</evidence>
<dbReference type="STRING" id="1314771.A0A197K0U6"/>
<evidence type="ECO:0000256" key="1">
    <source>
        <dbReference type="ARBA" id="ARBA00004123"/>
    </source>
</evidence>
<evidence type="ECO:0000313" key="9">
    <source>
        <dbReference type="Proteomes" id="UP000078512"/>
    </source>
</evidence>
<keyword evidence="5" id="KW-0175">Coiled coil</keyword>
<dbReference type="AlphaFoldDB" id="A0A197K0U6"/>
<dbReference type="PANTHER" id="PTHR22940:SF4">
    <property type="entry name" value="PROTEIN TIMELESS HOMOLOG"/>
    <property type="match status" value="1"/>
</dbReference>
<feature type="region of interest" description="Disordered" evidence="6">
    <location>
        <begin position="1074"/>
        <end position="1258"/>
    </location>
</feature>
<gene>
    <name evidence="8" type="ORF">K457DRAFT_154783</name>
</gene>
<feature type="compositionally biased region" description="Basic and acidic residues" evidence="6">
    <location>
        <begin position="1074"/>
        <end position="1092"/>
    </location>
</feature>
<feature type="region of interest" description="Disordered" evidence="6">
    <location>
        <begin position="643"/>
        <end position="710"/>
    </location>
</feature>
<dbReference type="OrthoDB" id="310853at2759"/>
<dbReference type="GO" id="GO:0000076">
    <property type="term" value="P:DNA replication checkpoint signaling"/>
    <property type="evidence" value="ECO:0007669"/>
    <property type="project" value="TreeGrafter"/>
</dbReference>
<dbReference type="Pfam" id="PF04821">
    <property type="entry name" value="TIMELESS"/>
    <property type="match status" value="1"/>
</dbReference>
<feature type="domain" description="Timeless N-terminal" evidence="7">
    <location>
        <begin position="32"/>
        <end position="303"/>
    </location>
</feature>
<dbReference type="InterPro" id="IPR006906">
    <property type="entry name" value="Timeless_N"/>
</dbReference>
<evidence type="ECO:0000256" key="5">
    <source>
        <dbReference type="SAM" id="Coils"/>
    </source>
</evidence>
<feature type="compositionally biased region" description="Acidic residues" evidence="6">
    <location>
        <begin position="1234"/>
        <end position="1243"/>
    </location>
</feature>
<dbReference type="Proteomes" id="UP000078512">
    <property type="component" value="Unassembled WGS sequence"/>
</dbReference>